<evidence type="ECO:0000313" key="1">
    <source>
        <dbReference type="EMBL" id="OYQ36704.1"/>
    </source>
</evidence>
<reference evidence="1 2" key="1">
    <citation type="submission" date="2017-07" db="EMBL/GenBank/DDBJ databases">
        <title>Niveispirillum cyanobacteriorum sp. nov., isolated from cyanobacterial aggregates in a eutrophic lake.</title>
        <authorList>
            <person name="Cai H."/>
        </authorList>
    </citation>
    <scope>NUCLEOTIDE SEQUENCE [LARGE SCALE GENOMIC DNA]</scope>
    <source>
        <strain evidence="2">TH1-14</strain>
    </source>
</reference>
<accession>A0A255Z712</accession>
<gene>
    <name evidence="1" type="ORF">CHU95_03860</name>
</gene>
<dbReference type="AlphaFoldDB" id="A0A255Z712"/>
<dbReference type="EMBL" id="NOXU01000021">
    <property type="protein sequence ID" value="OYQ36704.1"/>
    <property type="molecule type" value="Genomic_DNA"/>
</dbReference>
<name>A0A255Z712_9PROT</name>
<comment type="caution">
    <text evidence="1">The sequence shown here is derived from an EMBL/GenBank/DDBJ whole genome shotgun (WGS) entry which is preliminary data.</text>
</comment>
<evidence type="ECO:0000313" key="2">
    <source>
        <dbReference type="Proteomes" id="UP000216998"/>
    </source>
</evidence>
<protein>
    <submittedName>
        <fullName evidence="1">Uncharacterized protein</fullName>
    </submittedName>
</protein>
<sequence>MKADMMSHHSPAPASPLLTNAYAATTGQNRRTLDAIFRHPVAHNLAWRDVVGLLTGIGDIDHRRSGEYSLHAGGEHILIDRQHDKEVTTDNLIKLRNLFTRTGWAPDAPPLHPAHPSPATIIVIDHADAKVLTLAGSEDDLPHTSAQGEELHHFVHHIKRIGPDRDREETFPGDTQFFSRIADAIGQNGRIVLIGHGKGQSNEAHNLCNYLQAHNKGAYARIATTLVADLSHLTTAELLQLGRKALM</sequence>
<dbReference type="Proteomes" id="UP000216998">
    <property type="component" value="Unassembled WGS sequence"/>
</dbReference>
<keyword evidence="2" id="KW-1185">Reference proteome</keyword>
<proteinExistence type="predicted"/>
<organism evidence="1 2">
    <name type="scientific">Niveispirillum lacus</name>
    <dbReference type="NCBI Taxonomy" id="1981099"/>
    <lineage>
        <taxon>Bacteria</taxon>
        <taxon>Pseudomonadati</taxon>
        <taxon>Pseudomonadota</taxon>
        <taxon>Alphaproteobacteria</taxon>
        <taxon>Rhodospirillales</taxon>
        <taxon>Azospirillaceae</taxon>
        <taxon>Niveispirillum</taxon>
    </lineage>
</organism>